<keyword evidence="4 7" id="KW-0808">Transferase</keyword>
<evidence type="ECO:0000256" key="6">
    <source>
        <dbReference type="ARBA" id="ARBA00023315"/>
    </source>
</evidence>
<dbReference type="PANTHER" id="PTHR30606">
    <property type="entry name" value="LIPID A BIOSYNTHESIS LAUROYL ACYLTRANSFERASE"/>
    <property type="match status" value="1"/>
</dbReference>
<organism evidence="7 8">
    <name type="scientific">Actinobacteria bacterium BACL2 MAG-120820-bin50</name>
    <dbReference type="NCBI Taxonomy" id="1655570"/>
    <lineage>
        <taxon>Bacteria</taxon>
        <taxon>Bacillati</taxon>
        <taxon>Actinomycetota</taxon>
        <taxon>Actinomycetes</taxon>
        <taxon>Actinomycetes incertae sedis</taxon>
        <taxon>ac1 cluster</taxon>
    </lineage>
</organism>
<protein>
    <submittedName>
        <fullName evidence="7">Lauroyl acyltransferase</fullName>
    </submittedName>
</protein>
<keyword evidence="6 7" id="KW-0012">Acyltransferase</keyword>
<evidence type="ECO:0000313" key="7">
    <source>
        <dbReference type="EMBL" id="KRO49872.1"/>
    </source>
</evidence>
<keyword evidence="5" id="KW-0472">Membrane</keyword>
<accession>A0A0R2QLA6</accession>
<dbReference type="NCBIfam" id="NF005919">
    <property type="entry name" value="PRK07920.1"/>
    <property type="match status" value="1"/>
</dbReference>
<proteinExistence type="predicted"/>
<evidence type="ECO:0000313" key="8">
    <source>
        <dbReference type="Proteomes" id="UP000053054"/>
    </source>
</evidence>
<evidence type="ECO:0000256" key="3">
    <source>
        <dbReference type="ARBA" id="ARBA00022519"/>
    </source>
</evidence>
<comment type="caution">
    <text evidence="7">The sequence shown here is derived from an EMBL/GenBank/DDBJ whole genome shotgun (WGS) entry which is preliminary data.</text>
</comment>
<evidence type="ECO:0000256" key="2">
    <source>
        <dbReference type="ARBA" id="ARBA00022475"/>
    </source>
</evidence>
<sequence length="250" mass="28006">MIKDWLTYFLYSALWSFVRALPERSAYSLFSSLAKFSYKRNGKRVQRLRRNYSQVRPDASKAELEDLVLSGLRSGMRYWCDTFRISDWDSEKILSSAKSINDDFLFEPVASKRGVIVAVPHAGNWDHAGAVFCAQGLKVISVAEHLKPDRLFRRFLKHRESIGLRILDLDAGVMGELRSFLNQGELVALVADRDLSKSGIDVNFFGARARMPAGPAILALETGADLVTVFVSYAEDGIVIDCAPPIKVDK</sequence>
<gene>
    <name evidence="7" type="ORF">ABR62_00720</name>
</gene>
<keyword evidence="2" id="KW-1003">Cell membrane</keyword>
<dbReference type="AlphaFoldDB" id="A0A0R2QLA6"/>
<comment type="subcellular location">
    <subcellularLocation>
        <location evidence="1">Cell inner membrane</location>
    </subcellularLocation>
</comment>
<dbReference type="GO" id="GO:0009247">
    <property type="term" value="P:glycolipid biosynthetic process"/>
    <property type="evidence" value="ECO:0007669"/>
    <property type="project" value="UniProtKB-ARBA"/>
</dbReference>
<feature type="non-terminal residue" evidence="7">
    <location>
        <position position="250"/>
    </location>
</feature>
<dbReference type="GO" id="GO:0016746">
    <property type="term" value="F:acyltransferase activity"/>
    <property type="evidence" value="ECO:0007669"/>
    <property type="project" value="UniProtKB-KW"/>
</dbReference>
<dbReference type="EMBL" id="LIAU01000406">
    <property type="protein sequence ID" value="KRO49872.1"/>
    <property type="molecule type" value="Genomic_DNA"/>
</dbReference>
<name>A0A0R2QLA6_9ACTN</name>
<dbReference type="InterPro" id="IPR004960">
    <property type="entry name" value="LipA_acyltrans"/>
</dbReference>
<dbReference type="Pfam" id="PF03279">
    <property type="entry name" value="Lip_A_acyltrans"/>
    <property type="match status" value="1"/>
</dbReference>
<dbReference type="PANTHER" id="PTHR30606:SF10">
    <property type="entry name" value="PHOSPHATIDYLINOSITOL MANNOSIDE ACYLTRANSFERASE"/>
    <property type="match status" value="1"/>
</dbReference>
<dbReference type="CDD" id="cd07984">
    <property type="entry name" value="LPLAT_LABLAT-like"/>
    <property type="match status" value="1"/>
</dbReference>
<dbReference type="Proteomes" id="UP000053054">
    <property type="component" value="Unassembled WGS sequence"/>
</dbReference>
<evidence type="ECO:0000256" key="4">
    <source>
        <dbReference type="ARBA" id="ARBA00022679"/>
    </source>
</evidence>
<evidence type="ECO:0000256" key="1">
    <source>
        <dbReference type="ARBA" id="ARBA00004533"/>
    </source>
</evidence>
<evidence type="ECO:0000256" key="5">
    <source>
        <dbReference type="ARBA" id="ARBA00023136"/>
    </source>
</evidence>
<reference evidence="7 8" key="1">
    <citation type="submission" date="2015-10" db="EMBL/GenBank/DDBJ databases">
        <title>Metagenome-Assembled Genomes uncover a global brackish microbiome.</title>
        <authorList>
            <person name="Hugerth L.W."/>
            <person name="Larsson J."/>
            <person name="Alneberg J."/>
            <person name="Lindh M.V."/>
            <person name="Legrand C."/>
            <person name="Pinhassi J."/>
            <person name="Andersson A.F."/>
        </authorList>
    </citation>
    <scope>NUCLEOTIDE SEQUENCE [LARGE SCALE GENOMIC DNA]</scope>
    <source>
        <strain evidence="7">BACL2 MAG-120820-bin50</strain>
    </source>
</reference>
<keyword evidence="3" id="KW-0997">Cell inner membrane</keyword>
<dbReference type="GO" id="GO:0005886">
    <property type="term" value="C:plasma membrane"/>
    <property type="evidence" value="ECO:0007669"/>
    <property type="project" value="UniProtKB-SubCell"/>
</dbReference>